<feature type="compositionally biased region" description="Basic residues" evidence="1">
    <location>
        <begin position="156"/>
        <end position="166"/>
    </location>
</feature>
<dbReference type="AlphaFoldDB" id="A0AAN8NDJ6"/>
<feature type="region of interest" description="Disordered" evidence="1">
    <location>
        <begin position="146"/>
        <end position="166"/>
    </location>
</feature>
<protein>
    <submittedName>
        <fullName evidence="2">Uncharacterized protein</fullName>
    </submittedName>
</protein>
<keyword evidence="3" id="KW-1185">Reference proteome</keyword>
<dbReference type="EMBL" id="JAVHJM010000006">
    <property type="protein sequence ID" value="KAK6513145.1"/>
    <property type="molecule type" value="Genomic_DNA"/>
</dbReference>
<proteinExistence type="predicted"/>
<accession>A0AAN8NDJ6</accession>
<gene>
    <name evidence="2" type="ORF">TWF506_009311</name>
</gene>
<evidence type="ECO:0000313" key="2">
    <source>
        <dbReference type="EMBL" id="KAK6513145.1"/>
    </source>
</evidence>
<sequence>MCTINEYISRTGCGHNVEVFSRCANAIKEGQMQCNPTYIAEPIPLDNERCEHCEIEGKNKSSQDQKSKPNRARELFKRLLQHSRRIKPELPKRVSSPRFQRVTSAIKGRWKGGQGIRKKRSKPMKWDRIEFDAACVDYLTTELDYGEAKESGRPKSGIKKAGTRQA</sequence>
<name>A0AAN8NDJ6_9PEZI</name>
<reference evidence="2 3" key="1">
    <citation type="submission" date="2019-10" db="EMBL/GenBank/DDBJ databases">
        <authorList>
            <person name="Palmer J.M."/>
        </authorList>
    </citation>
    <scope>NUCLEOTIDE SEQUENCE [LARGE SCALE GENOMIC DNA]</scope>
    <source>
        <strain evidence="2 3">TWF506</strain>
    </source>
</reference>
<comment type="caution">
    <text evidence="2">The sequence shown here is derived from an EMBL/GenBank/DDBJ whole genome shotgun (WGS) entry which is preliminary data.</text>
</comment>
<evidence type="ECO:0000256" key="1">
    <source>
        <dbReference type="SAM" id="MobiDB-lite"/>
    </source>
</evidence>
<organism evidence="2 3">
    <name type="scientific">Arthrobotrys conoides</name>
    <dbReference type="NCBI Taxonomy" id="74498"/>
    <lineage>
        <taxon>Eukaryota</taxon>
        <taxon>Fungi</taxon>
        <taxon>Dikarya</taxon>
        <taxon>Ascomycota</taxon>
        <taxon>Pezizomycotina</taxon>
        <taxon>Orbiliomycetes</taxon>
        <taxon>Orbiliales</taxon>
        <taxon>Orbiliaceae</taxon>
        <taxon>Arthrobotrys</taxon>
    </lineage>
</organism>
<dbReference type="Proteomes" id="UP001307849">
    <property type="component" value="Unassembled WGS sequence"/>
</dbReference>
<evidence type="ECO:0000313" key="3">
    <source>
        <dbReference type="Proteomes" id="UP001307849"/>
    </source>
</evidence>